<protein>
    <submittedName>
        <fullName evidence="2">Uncharacterized protein</fullName>
    </submittedName>
</protein>
<comment type="caution">
    <text evidence="2">The sequence shown here is derived from an EMBL/GenBank/DDBJ whole genome shotgun (WGS) entry which is preliminary data.</text>
</comment>
<dbReference type="EMBL" id="LXQA011452124">
    <property type="protein sequence ID" value="MCI97722.1"/>
    <property type="molecule type" value="Genomic_DNA"/>
</dbReference>
<feature type="compositionally biased region" description="Polar residues" evidence="1">
    <location>
        <begin position="27"/>
        <end position="38"/>
    </location>
</feature>
<evidence type="ECO:0000313" key="3">
    <source>
        <dbReference type="Proteomes" id="UP000265520"/>
    </source>
</evidence>
<feature type="non-terminal residue" evidence="2">
    <location>
        <position position="60"/>
    </location>
</feature>
<evidence type="ECO:0000256" key="1">
    <source>
        <dbReference type="SAM" id="MobiDB-lite"/>
    </source>
</evidence>
<evidence type="ECO:0000313" key="2">
    <source>
        <dbReference type="EMBL" id="MCI97722.1"/>
    </source>
</evidence>
<dbReference type="AlphaFoldDB" id="A0A392WDK7"/>
<organism evidence="2 3">
    <name type="scientific">Trifolium medium</name>
    <dbReference type="NCBI Taxonomy" id="97028"/>
    <lineage>
        <taxon>Eukaryota</taxon>
        <taxon>Viridiplantae</taxon>
        <taxon>Streptophyta</taxon>
        <taxon>Embryophyta</taxon>
        <taxon>Tracheophyta</taxon>
        <taxon>Spermatophyta</taxon>
        <taxon>Magnoliopsida</taxon>
        <taxon>eudicotyledons</taxon>
        <taxon>Gunneridae</taxon>
        <taxon>Pentapetalae</taxon>
        <taxon>rosids</taxon>
        <taxon>fabids</taxon>
        <taxon>Fabales</taxon>
        <taxon>Fabaceae</taxon>
        <taxon>Papilionoideae</taxon>
        <taxon>50 kb inversion clade</taxon>
        <taxon>NPAAA clade</taxon>
        <taxon>Hologalegina</taxon>
        <taxon>IRL clade</taxon>
        <taxon>Trifolieae</taxon>
        <taxon>Trifolium</taxon>
    </lineage>
</organism>
<feature type="region of interest" description="Disordered" evidence="1">
    <location>
        <begin position="1"/>
        <end position="60"/>
    </location>
</feature>
<proteinExistence type="predicted"/>
<name>A0A392WDK7_9FABA</name>
<keyword evidence="3" id="KW-1185">Reference proteome</keyword>
<dbReference type="Proteomes" id="UP000265520">
    <property type="component" value="Unassembled WGS sequence"/>
</dbReference>
<sequence>MAQHDVIIADAPTVERKGDPNLEGIHSINNDQQQPQVSQEDKAKSVEPTSSVDYEWTART</sequence>
<reference evidence="2 3" key="1">
    <citation type="journal article" date="2018" name="Front. Plant Sci.">
        <title>Red Clover (Trifolium pratense) and Zigzag Clover (T. medium) - A Picture of Genomic Similarities and Differences.</title>
        <authorList>
            <person name="Dluhosova J."/>
            <person name="Istvanek J."/>
            <person name="Nedelnik J."/>
            <person name="Repkova J."/>
        </authorList>
    </citation>
    <scope>NUCLEOTIDE SEQUENCE [LARGE SCALE GENOMIC DNA]</scope>
    <source>
        <strain evidence="3">cv. 10/8</strain>
        <tissue evidence="2">Leaf</tissue>
    </source>
</reference>
<accession>A0A392WDK7</accession>